<dbReference type="NCBIfam" id="TIGR00254">
    <property type="entry name" value="GGDEF"/>
    <property type="match status" value="1"/>
</dbReference>
<evidence type="ECO:0000256" key="2">
    <source>
        <dbReference type="ARBA" id="ARBA00022475"/>
    </source>
</evidence>
<feature type="transmembrane region" description="Helical" evidence="7">
    <location>
        <begin position="175"/>
        <end position="195"/>
    </location>
</feature>
<evidence type="ECO:0000259" key="9">
    <source>
        <dbReference type="PROSITE" id="PS50883"/>
    </source>
</evidence>
<dbReference type="InterPro" id="IPR029787">
    <property type="entry name" value="Nucleotide_cyclase"/>
</dbReference>
<accession>A0ABS9PAZ4</accession>
<dbReference type="PROSITE" id="PS50839">
    <property type="entry name" value="CHASE"/>
    <property type="match status" value="1"/>
</dbReference>
<evidence type="ECO:0000256" key="4">
    <source>
        <dbReference type="ARBA" id="ARBA00022989"/>
    </source>
</evidence>
<dbReference type="Pfam" id="PF00563">
    <property type="entry name" value="EAL"/>
    <property type="match status" value="1"/>
</dbReference>
<feature type="transmembrane region" description="Helical" evidence="7">
    <location>
        <begin position="138"/>
        <end position="163"/>
    </location>
</feature>
<dbReference type="PROSITE" id="PS50887">
    <property type="entry name" value="GGDEF"/>
    <property type="match status" value="1"/>
</dbReference>
<keyword evidence="2" id="KW-1003">Cell membrane</keyword>
<dbReference type="SUPFAM" id="SSF55073">
    <property type="entry name" value="Nucleotide cyclase"/>
    <property type="match status" value="1"/>
</dbReference>
<evidence type="ECO:0000256" key="3">
    <source>
        <dbReference type="ARBA" id="ARBA00022692"/>
    </source>
</evidence>
<dbReference type="Gene3D" id="3.30.70.270">
    <property type="match status" value="1"/>
</dbReference>
<dbReference type="InterPro" id="IPR007895">
    <property type="entry name" value="MASE1"/>
</dbReference>
<dbReference type="CDD" id="cd01949">
    <property type="entry name" value="GGDEF"/>
    <property type="match status" value="1"/>
</dbReference>
<keyword evidence="4 7" id="KW-1133">Transmembrane helix</keyword>
<dbReference type="InterPro" id="IPR035919">
    <property type="entry name" value="EAL_sf"/>
</dbReference>
<feature type="compositionally biased region" description="Basic and acidic residues" evidence="6">
    <location>
        <begin position="927"/>
        <end position="940"/>
    </location>
</feature>
<evidence type="ECO:0000313" key="11">
    <source>
        <dbReference type="EMBL" id="MCG6658923.1"/>
    </source>
</evidence>
<sequence length="940" mass="104622">MGVVVSHSGLHSQIIPFWLPAGVALAAGRHFGYRILPGAGLGSLLFNLGMPTQWSFALTPELFFSALLIAVGVTLQAAAGTYLLKRLGDPVSLRGDIRLGRFILLAGFGSTLISASIGVTSLWWLTQPTGGMSLAHDWLTWWLGDSFGVILMAPLCLALLTPPHQRRSPGLHRRLVVLLAGGLTAILVTNQAYLFQLERQLANGFQRDMAVLQANLNHLYQQNLADLGRLEREFTQQQGMSPDAFRAVTSDIFADNPAVLAYSWDPIVAAEEREAFERRTQALLDWPAFAVYGESPEPDDPLVVVQYVEPFAANTAALGFNLLSEPDRRRWVIQAQETGRPVATEILNLTQAPDEPGALILQPVYLNPDAQNGGLLDRDKQLVGFMAGVFTIQRMVEAAIAMSGLEHVALTLKEADETFYRHLPESDMDSGELYRAGFAFDFAQQRWQVEMSAGHAYRATSSENSSLEFQMLLVLVGALASGVILGMYGREDSLARRVAEQTHSLRHQAHHDPLTGLPNRLRLEQEMTALLEQPEHPPFALLFMDLDRFKLINDSLGHMTGDQLLIELTRRWQAALPEESELFRLGGDEFVLLQRLTPDAVPEETAERLLDETRKAISVDGLHLQITASMGLALCPQHGIEHHTLLRNADTALHNAKSLGKNRVLRYQHSQTDATQQHFSLEQDLRLAIGTDQLLLHFQAQYTLADRTLDGVEALLRWDHPRRGMVSPGEFIPLAEETQLIVPIGWQVIEMACRQIAAWDAEALRIPYVAVNISPLQLLQSDFVDCLNRQVDAAGVSRRRLELEITETLLHLDPDFAFQQLKALRHAGYRLALDDFGTGYSSFNRLKKMPLDRIKIDRCFVKDIGRNPKDEAIICSIIDLGHRLEMSVLAEGVETWEQFHYLAAAGCDSMQGFLLARPSTSPPLERPCQEEHALPSDSRA</sequence>
<dbReference type="InterPro" id="IPR006189">
    <property type="entry name" value="CHASE_dom"/>
</dbReference>
<keyword evidence="3 7" id="KW-0812">Transmembrane</keyword>
<comment type="caution">
    <text evidence="11">The sequence shown here is derived from an EMBL/GenBank/DDBJ whole genome shotgun (WGS) entry which is preliminary data.</text>
</comment>
<dbReference type="InterPro" id="IPR001633">
    <property type="entry name" value="EAL_dom"/>
</dbReference>
<dbReference type="PANTHER" id="PTHR44757">
    <property type="entry name" value="DIGUANYLATE CYCLASE DGCP"/>
    <property type="match status" value="1"/>
</dbReference>
<evidence type="ECO:0000256" key="1">
    <source>
        <dbReference type="ARBA" id="ARBA00004651"/>
    </source>
</evidence>
<feature type="domain" description="CHASE" evidence="8">
    <location>
        <begin position="236"/>
        <end position="405"/>
    </location>
</feature>
<dbReference type="EMBL" id="JABFUC010000012">
    <property type="protein sequence ID" value="MCG6658923.1"/>
    <property type="molecule type" value="Genomic_DNA"/>
</dbReference>
<dbReference type="PANTHER" id="PTHR44757:SF2">
    <property type="entry name" value="BIOFILM ARCHITECTURE MAINTENANCE PROTEIN MBAA"/>
    <property type="match status" value="1"/>
</dbReference>
<feature type="transmembrane region" description="Helical" evidence="7">
    <location>
        <begin position="31"/>
        <end position="50"/>
    </location>
</feature>
<feature type="domain" description="GGDEF" evidence="10">
    <location>
        <begin position="537"/>
        <end position="669"/>
    </location>
</feature>
<evidence type="ECO:0000313" key="12">
    <source>
        <dbReference type="Proteomes" id="UP000814385"/>
    </source>
</evidence>
<dbReference type="CDD" id="cd01948">
    <property type="entry name" value="EAL"/>
    <property type="match status" value="1"/>
</dbReference>
<dbReference type="SMART" id="SM00267">
    <property type="entry name" value="GGDEF"/>
    <property type="match status" value="1"/>
</dbReference>
<dbReference type="InterPro" id="IPR000160">
    <property type="entry name" value="GGDEF_dom"/>
</dbReference>
<dbReference type="InterPro" id="IPR052155">
    <property type="entry name" value="Biofilm_reg_signaling"/>
</dbReference>
<dbReference type="Proteomes" id="UP000814385">
    <property type="component" value="Unassembled WGS sequence"/>
</dbReference>
<dbReference type="Pfam" id="PF03924">
    <property type="entry name" value="CHASE"/>
    <property type="match status" value="1"/>
</dbReference>
<dbReference type="InterPro" id="IPR043128">
    <property type="entry name" value="Rev_trsase/Diguanyl_cyclase"/>
</dbReference>
<evidence type="ECO:0000256" key="7">
    <source>
        <dbReference type="SAM" id="Phobius"/>
    </source>
</evidence>
<proteinExistence type="predicted"/>
<dbReference type="Pfam" id="PF05231">
    <property type="entry name" value="MASE1"/>
    <property type="match status" value="1"/>
</dbReference>
<feature type="region of interest" description="Disordered" evidence="6">
    <location>
        <begin position="921"/>
        <end position="940"/>
    </location>
</feature>
<dbReference type="InterPro" id="IPR042240">
    <property type="entry name" value="CHASE_sf"/>
</dbReference>
<dbReference type="Gene3D" id="3.20.20.450">
    <property type="entry name" value="EAL domain"/>
    <property type="match status" value="1"/>
</dbReference>
<evidence type="ECO:0000256" key="5">
    <source>
        <dbReference type="ARBA" id="ARBA00023136"/>
    </source>
</evidence>
<evidence type="ECO:0000259" key="8">
    <source>
        <dbReference type="PROSITE" id="PS50839"/>
    </source>
</evidence>
<evidence type="ECO:0000256" key="6">
    <source>
        <dbReference type="SAM" id="MobiDB-lite"/>
    </source>
</evidence>
<feature type="domain" description="EAL" evidence="9">
    <location>
        <begin position="678"/>
        <end position="932"/>
    </location>
</feature>
<dbReference type="SMART" id="SM01079">
    <property type="entry name" value="CHASE"/>
    <property type="match status" value="1"/>
</dbReference>
<protein>
    <submittedName>
        <fullName evidence="11">EAL domain-containing protein</fullName>
    </submittedName>
</protein>
<reference evidence="11 12" key="1">
    <citation type="submission" date="2020-05" db="EMBL/GenBank/DDBJ databases">
        <title>Comparative genomic analysis of denitrifying bacteria from Halomonas genus.</title>
        <authorList>
            <person name="Wang L."/>
            <person name="Shao Z."/>
        </authorList>
    </citation>
    <scope>NUCLEOTIDE SEQUENCE [LARGE SCALE GENOMIC DNA]</scope>
    <source>
        <strain evidence="11 12">A4</strain>
    </source>
</reference>
<comment type="subcellular location">
    <subcellularLocation>
        <location evidence="1">Cell membrane</location>
        <topology evidence="1">Multi-pass membrane protein</topology>
    </subcellularLocation>
</comment>
<gene>
    <name evidence="11" type="ORF">HOP52_14275</name>
</gene>
<keyword evidence="5 7" id="KW-0472">Membrane</keyword>
<dbReference type="SUPFAM" id="SSF141868">
    <property type="entry name" value="EAL domain-like"/>
    <property type="match status" value="1"/>
</dbReference>
<dbReference type="PROSITE" id="PS50883">
    <property type="entry name" value="EAL"/>
    <property type="match status" value="1"/>
</dbReference>
<dbReference type="SMART" id="SM00052">
    <property type="entry name" value="EAL"/>
    <property type="match status" value="1"/>
</dbReference>
<dbReference type="Gene3D" id="3.30.450.350">
    <property type="entry name" value="CHASE domain"/>
    <property type="match status" value="1"/>
</dbReference>
<dbReference type="Pfam" id="PF00990">
    <property type="entry name" value="GGDEF"/>
    <property type="match status" value="1"/>
</dbReference>
<evidence type="ECO:0000259" key="10">
    <source>
        <dbReference type="PROSITE" id="PS50887"/>
    </source>
</evidence>
<feature type="transmembrane region" description="Helical" evidence="7">
    <location>
        <begin position="104"/>
        <end position="126"/>
    </location>
</feature>
<keyword evidence="12" id="KW-1185">Reference proteome</keyword>
<feature type="transmembrane region" description="Helical" evidence="7">
    <location>
        <begin position="62"/>
        <end position="84"/>
    </location>
</feature>
<name>A0ABS9PAZ4_9GAMM</name>
<organism evidence="11 12">
    <name type="scientific">Billgrantia campisalis</name>
    <dbReference type="NCBI Taxonomy" id="74661"/>
    <lineage>
        <taxon>Bacteria</taxon>
        <taxon>Pseudomonadati</taxon>
        <taxon>Pseudomonadota</taxon>
        <taxon>Gammaproteobacteria</taxon>
        <taxon>Oceanospirillales</taxon>
        <taxon>Halomonadaceae</taxon>
        <taxon>Billgrantia</taxon>
    </lineage>
</organism>